<keyword evidence="3" id="KW-0732">Signal</keyword>
<feature type="chain" id="PRO_5032977570" description="NHL repeat containing protein" evidence="3">
    <location>
        <begin position="20"/>
        <end position="503"/>
    </location>
</feature>
<proteinExistence type="predicted"/>
<dbReference type="OrthoDB" id="342730at2759"/>
<dbReference type="InterPro" id="IPR011042">
    <property type="entry name" value="6-blade_b-propeller_TolB-like"/>
</dbReference>
<organism evidence="4 5">
    <name type="scientific">Adineta ricciae</name>
    <name type="common">Rotifer</name>
    <dbReference type="NCBI Taxonomy" id="249248"/>
    <lineage>
        <taxon>Eukaryota</taxon>
        <taxon>Metazoa</taxon>
        <taxon>Spiralia</taxon>
        <taxon>Gnathifera</taxon>
        <taxon>Rotifera</taxon>
        <taxon>Eurotatoria</taxon>
        <taxon>Bdelloidea</taxon>
        <taxon>Adinetida</taxon>
        <taxon>Adinetidae</taxon>
        <taxon>Adineta</taxon>
    </lineage>
</organism>
<evidence type="ECO:0000256" key="1">
    <source>
        <dbReference type="ARBA" id="ARBA00022737"/>
    </source>
</evidence>
<keyword evidence="1" id="KW-0677">Repeat</keyword>
<dbReference type="PANTHER" id="PTHR24104:SF25">
    <property type="entry name" value="PROTEIN LIN-41"/>
    <property type="match status" value="1"/>
</dbReference>
<dbReference type="Proteomes" id="UP000663852">
    <property type="component" value="Unassembled WGS sequence"/>
</dbReference>
<feature type="repeat" description="NHL" evidence="2">
    <location>
        <begin position="276"/>
        <end position="314"/>
    </location>
</feature>
<sequence>MLFTSQFNLFLCFVVKISAISYNQPKFFSNSSWNLNGTTISNISSTGTYPYDIFINKNNTIYILNQSNGQIIIQYENNATSTRIISTNLTNSSSLFVTNEDEIYLDTFYSLGSVSEMIINSSIAITSISRMTFCHQCSDIFIDINRTIYCTLTQSHQIIAKSLINDWNYLTTVAGTGTPDSTATTLRNPFGIFVDTSINLYVADCGNDRIQLFLFGELTGMTVAGSGSLNQTISLSCPTSLVLDDDNYLFIVDSNNHRVIRQYLNGFRCIIGCSNSSGFAFNQLLQPWSIQFDSYGNIFVTDNGNKRIQKFDLLINNVASVTTTLSVNTTTGMSTTTTSTTKPLCTTLVTFDHIPGQTSTIGVVPNNYESLNWNNTYYLNVSTVPLSGYTKALGSSSYVATNQGGGVVRISSVNGTSFSFDSILIVAAWRDNLIWTINLYHLGVVQVSGSFNLNTANSTSINCGSCTNIDMLMMTATGGTPVNGLAQNGTEFGFSNLCVSLGY</sequence>
<dbReference type="SUPFAM" id="SSF101898">
    <property type="entry name" value="NHL repeat"/>
    <property type="match status" value="1"/>
</dbReference>
<dbReference type="PROSITE" id="PS51125">
    <property type="entry name" value="NHL"/>
    <property type="match status" value="1"/>
</dbReference>
<evidence type="ECO:0000313" key="5">
    <source>
        <dbReference type="Proteomes" id="UP000663852"/>
    </source>
</evidence>
<evidence type="ECO:0000256" key="2">
    <source>
        <dbReference type="PROSITE-ProRule" id="PRU00504"/>
    </source>
</evidence>
<comment type="caution">
    <text evidence="4">The sequence shown here is derived from an EMBL/GenBank/DDBJ whole genome shotgun (WGS) entry which is preliminary data.</text>
</comment>
<dbReference type="AlphaFoldDB" id="A0A813MXX2"/>
<evidence type="ECO:0008006" key="6">
    <source>
        <dbReference type="Google" id="ProtNLM"/>
    </source>
</evidence>
<dbReference type="CDD" id="cd05819">
    <property type="entry name" value="NHL"/>
    <property type="match status" value="1"/>
</dbReference>
<dbReference type="Pfam" id="PF01436">
    <property type="entry name" value="NHL"/>
    <property type="match status" value="1"/>
</dbReference>
<dbReference type="EMBL" id="CAJNOJ010000002">
    <property type="protein sequence ID" value="CAF0727317.1"/>
    <property type="molecule type" value="Genomic_DNA"/>
</dbReference>
<reference evidence="4" key="1">
    <citation type="submission" date="2021-02" db="EMBL/GenBank/DDBJ databases">
        <authorList>
            <person name="Nowell W R."/>
        </authorList>
    </citation>
    <scope>NUCLEOTIDE SEQUENCE</scope>
</reference>
<dbReference type="GO" id="GO:0008270">
    <property type="term" value="F:zinc ion binding"/>
    <property type="evidence" value="ECO:0007669"/>
    <property type="project" value="UniProtKB-KW"/>
</dbReference>
<evidence type="ECO:0000313" key="4">
    <source>
        <dbReference type="EMBL" id="CAF0727317.1"/>
    </source>
</evidence>
<dbReference type="InterPro" id="IPR001258">
    <property type="entry name" value="NHL_repeat"/>
</dbReference>
<feature type="signal peptide" evidence="3">
    <location>
        <begin position="1"/>
        <end position="19"/>
    </location>
</feature>
<gene>
    <name evidence="4" type="ORF">EDS130_LOCUS819</name>
</gene>
<dbReference type="Gene3D" id="2.120.10.30">
    <property type="entry name" value="TolB, C-terminal domain"/>
    <property type="match status" value="1"/>
</dbReference>
<accession>A0A813MXX2</accession>
<dbReference type="PANTHER" id="PTHR24104">
    <property type="entry name" value="E3 UBIQUITIN-PROTEIN LIGASE NHLRC1-RELATED"/>
    <property type="match status" value="1"/>
</dbReference>
<evidence type="ECO:0000256" key="3">
    <source>
        <dbReference type="SAM" id="SignalP"/>
    </source>
</evidence>
<protein>
    <recommendedName>
        <fullName evidence="6">NHL repeat containing protein</fullName>
    </recommendedName>
</protein>
<name>A0A813MXX2_ADIRI</name>
<dbReference type="InterPro" id="IPR050952">
    <property type="entry name" value="TRIM-NHL_E3_ligases"/>
</dbReference>